<protein>
    <submittedName>
        <fullName evidence="1">Uncharacterized protein</fullName>
    </submittedName>
</protein>
<evidence type="ECO:0000313" key="1">
    <source>
        <dbReference type="EMBL" id="JAH50076.1"/>
    </source>
</evidence>
<reference evidence="1" key="2">
    <citation type="journal article" date="2015" name="Fish Shellfish Immunol.">
        <title>Early steps in the European eel (Anguilla anguilla)-Vibrio vulnificus interaction in the gills: Role of the RtxA13 toxin.</title>
        <authorList>
            <person name="Callol A."/>
            <person name="Pajuelo D."/>
            <person name="Ebbesson L."/>
            <person name="Teles M."/>
            <person name="MacKenzie S."/>
            <person name="Amaro C."/>
        </authorList>
    </citation>
    <scope>NUCLEOTIDE SEQUENCE</scope>
</reference>
<accession>A0A0E9T8W2</accession>
<organism evidence="1">
    <name type="scientific">Anguilla anguilla</name>
    <name type="common">European freshwater eel</name>
    <name type="synonym">Muraena anguilla</name>
    <dbReference type="NCBI Taxonomy" id="7936"/>
    <lineage>
        <taxon>Eukaryota</taxon>
        <taxon>Metazoa</taxon>
        <taxon>Chordata</taxon>
        <taxon>Craniata</taxon>
        <taxon>Vertebrata</taxon>
        <taxon>Euteleostomi</taxon>
        <taxon>Actinopterygii</taxon>
        <taxon>Neopterygii</taxon>
        <taxon>Teleostei</taxon>
        <taxon>Anguilliformes</taxon>
        <taxon>Anguillidae</taxon>
        <taxon>Anguilla</taxon>
    </lineage>
</organism>
<dbReference type="EMBL" id="GBXM01058501">
    <property type="protein sequence ID" value="JAH50076.1"/>
    <property type="molecule type" value="Transcribed_RNA"/>
</dbReference>
<reference evidence="1" key="1">
    <citation type="submission" date="2014-11" db="EMBL/GenBank/DDBJ databases">
        <authorList>
            <person name="Amaro Gonzalez C."/>
        </authorList>
    </citation>
    <scope>NUCLEOTIDE SEQUENCE</scope>
</reference>
<sequence>MFDLLSNRRNQ</sequence>
<proteinExistence type="predicted"/>
<name>A0A0E9T8W2_ANGAN</name>